<organism evidence="5 6">
    <name type="scientific">Phlebiopsis gigantea (strain 11061_1 CR5-6)</name>
    <name type="common">White-rot fungus</name>
    <name type="synonym">Peniophora gigantea</name>
    <dbReference type="NCBI Taxonomy" id="745531"/>
    <lineage>
        <taxon>Eukaryota</taxon>
        <taxon>Fungi</taxon>
        <taxon>Dikarya</taxon>
        <taxon>Basidiomycota</taxon>
        <taxon>Agaricomycotina</taxon>
        <taxon>Agaricomycetes</taxon>
        <taxon>Polyporales</taxon>
        <taxon>Phanerochaetaceae</taxon>
        <taxon>Phlebiopsis</taxon>
    </lineage>
</organism>
<sequence length="209" mass="23047">MSYVAKWGRERLTFPLPPSNAQLSEIRKQIADYTQMPPSSFKLVHAGAVMKDDNAPISAYGINEKSKIAIVGGGDNSLPSKKSAPERRTEESTVKQIRSELDKVRQMLQPDVDTFLSTLQGTTTSSAPTPPADTPLVANGKASPAKEINLAQEHVRLGEMLLQSLLRLDAIIAEGEWEEARRERKSAVKEVQGLLDRLDGAWRQRLKSS</sequence>
<evidence type="ECO:0000259" key="4">
    <source>
        <dbReference type="PROSITE" id="PS51035"/>
    </source>
</evidence>
<dbReference type="AlphaFoldDB" id="A0A0C3RYK7"/>
<dbReference type="InterPro" id="IPR029071">
    <property type="entry name" value="Ubiquitin-like_domsf"/>
</dbReference>
<dbReference type="SUPFAM" id="SSF63491">
    <property type="entry name" value="BAG domain"/>
    <property type="match status" value="1"/>
</dbReference>
<proteinExistence type="predicted"/>
<dbReference type="Pfam" id="PF00240">
    <property type="entry name" value="ubiquitin"/>
    <property type="match status" value="1"/>
</dbReference>
<dbReference type="PANTHER" id="PTHR12329">
    <property type="entry name" value="BCL2-ASSOCIATED ATHANOGENE"/>
    <property type="match status" value="1"/>
</dbReference>
<dbReference type="InterPro" id="IPR003103">
    <property type="entry name" value="BAG_domain"/>
</dbReference>
<evidence type="ECO:0008006" key="7">
    <source>
        <dbReference type="Google" id="ProtNLM"/>
    </source>
</evidence>
<evidence type="ECO:0000313" key="6">
    <source>
        <dbReference type="Proteomes" id="UP000053257"/>
    </source>
</evidence>
<evidence type="ECO:0000256" key="2">
    <source>
        <dbReference type="SAM" id="MobiDB-lite"/>
    </source>
</evidence>
<dbReference type="CDD" id="cd17039">
    <property type="entry name" value="Ubl_ubiquitin_like"/>
    <property type="match status" value="1"/>
</dbReference>
<evidence type="ECO:0000259" key="3">
    <source>
        <dbReference type="PROSITE" id="PS50053"/>
    </source>
</evidence>
<keyword evidence="6" id="KW-1185">Reference proteome</keyword>
<feature type="domain" description="Ubiquitin-like" evidence="3">
    <location>
        <begin position="23"/>
        <end position="71"/>
    </location>
</feature>
<dbReference type="GO" id="GO:0000774">
    <property type="term" value="F:adenyl-nucleotide exchange factor activity"/>
    <property type="evidence" value="ECO:0007669"/>
    <property type="project" value="TreeGrafter"/>
</dbReference>
<evidence type="ECO:0000313" key="5">
    <source>
        <dbReference type="EMBL" id="KIP01287.1"/>
    </source>
</evidence>
<keyword evidence="1" id="KW-0143">Chaperone</keyword>
<name>A0A0C3RYK7_PHLG1</name>
<dbReference type="GO" id="GO:0016020">
    <property type="term" value="C:membrane"/>
    <property type="evidence" value="ECO:0007669"/>
    <property type="project" value="TreeGrafter"/>
</dbReference>
<dbReference type="PROSITE" id="PS51035">
    <property type="entry name" value="BAG"/>
    <property type="match status" value="1"/>
</dbReference>
<reference evidence="5 6" key="1">
    <citation type="journal article" date="2014" name="PLoS Genet.">
        <title>Analysis of the Phlebiopsis gigantea genome, transcriptome and secretome provides insight into its pioneer colonization strategies of wood.</title>
        <authorList>
            <person name="Hori C."/>
            <person name="Ishida T."/>
            <person name="Igarashi K."/>
            <person name="Samejima M."/>
            <person name="Suzuki H."/>
            <person name="Master E."/>
            <person name="Ferreira P."/>
            <person name="Ruiz-Duenas F.J."/>
            <person name="Held B."/>
            <person name="Canessa P."/>
            <person name="Larrondo L.F."/>
            <person name="Schmoll M."/>
            <person name="Druzhinina I.S."/>
            <person name="Kubicek C.P."/>
            <person name="Gaskell J.A."/>
            <person name="Kersten P."/>
            <person name="St John F."/>
            <person name="Glasner J."/>
            <person name="Sabat G."/>
            <person name="Splinter BonDurant S."/>
            <person name="Syed K."/>
            <person name="Yadav J."/>
            <person name="Mgbeahuruike A.C."/>
            <person name="Kovalchuk A."/>
            <person name="Asiegbu F.O."/>
            <person name="Lackner G."/>
            <person name="Hoffmeister D."/>
            <person name="Rencoret J."/>
            <person name="Gutierrez A."/>
            <person name="Sun H."/>
            <person name="Lindquist E."/>
            <person name="Barry K."/>
            <person name="Riley R."/>
            <person name="Grigoriev I.V."/>
            <person name="Henrissat B."/>
            <person name="Kues U."/>
            <person name="Berka R.M."/>
            <person name="Martinez A.T."/>
            <person name="Covert S.F."/>
            <person name="Blanchette R.A."/>
            <person name="Cullen D."/>
        </authorList>
    </citation>
    <scope>NUCLEOTIDE SEQUENCE [LARGE SCALE GENOMIC DNA]</scope>
    <source>
        <strain evidence="5 6">11061_1 CR5-6</strain>
    </source>
</reference>
<dbReference type="GO" id="GO:0005634">
    <property type="term" value="C:nucleus"/>
    <property type="evidence" value="ECO:0007669"/>
    <property type="project" value="TreeGrafter"/>
</dbReference>
<dbReference type="GO" id="GO:0050821">
    <property type="term" value="P:protein stabilization"/>
    <property type="evidence" value="ECO:0007669"/>
    <property type="project" value="TreeGrafter"/>
</dbReference>
<dbReference type="Gene3D" id="1.20.58.120">
    <property type="entry name" value="BAG domain"/>
    <property type="match status" value="1"/>
</dbReference>
<feature type="domain" description="BAG" evidence="4">
    <location>
        <begin position="153"/>
        <end position="202"/>
    </location>
</feature>
<dbReference type="InterPro" id="IPR000626">
    <property type="entry name" value="Ubiquitin-like_dom"/>
</dbReference>
<dbReference type="SMART" id="SM00213">
    <property type="entry name" value="UBQ"/>
    <property type="match status" value="1"/>
</dbReference>
<dbReference type="GO" id="GO:0051087">
    <property type="term" value="F:protein-folding chaperone binding"/>
    <property type="evidence" value="ECO:0007669"/>
    <property type="project" value="InterPro"/>
</dbReference>
<dbReference type="SUPFAM" id="SSF54236">
    <property type="entry name" value="Ubiquitin-like"/>
    <property type="match status" value="1"/>
</dbReference>
<dbReference type="HOGENOM" id="CLU_082772_0_0_1"/>
<dbReference type="OrthoDB" id="417450at2759"/>
<protein>
    <recommendedName>
        <fullName evidence="7">BAG domain-containing protein</fullName>
    </recommendedName>
</protein>
<accession>A0A0C3RYK7</accession>
<dbReference type="Pfam" id="PF02179">
    <property type="entry name" value="BAG"/>
    <property type="match status" value="1"/>
</dbReference>
<dbReference type="PROSITE" id="PS50053">
    <property type="entry name" value="UBIQUITIN_2"/>
    <property type="match status" value="1"/>
</dbReference>
<dbReference type="InterPro" id="IPR036533">
    <property type="entry name" value="BAG_dom_sf"/>
</dbReference>
<dbReference type="EMBL" id="KN840833">
    <property type="protein sequence ID" value="KIP01287.1"/>
    <property type="molecule type" value="Genomic_DNA"/>
</dbReference>
<dbReference type="PANTHER" id="PTHR12329:SF16">
    <property type="entry name" value="BAG FAMILY MOLECULAR CHAPERONE REGULATOR 1"/>
    <property type="match status" value="1"/>
</dbReference>
<dbReference type="STRING" id="745531.A0A0C3RYK7"/>
<dbReference type="Proteomes" id="UP000053257">
    <property type="component" value="Unassembled WGS sequence"/>
</dbReference>
<gene>
    <name evidence="5" type="ORF">PHLGIDRAFT_123483</name>
</gene>
<dbReference type="InterPro" id="IPR039773">
    <property type="entry name" value="BAG_chaperone_regulator"/>
</dbReference>
<dbReference type="Gene3D" id="3.10.20.90">
    <property type="entry name" value="Phosphatidylinositol 3-kinase Catalytic Subunit, Chain A, domain 1"/>
    <property type="match status" value="1"/>
</dbReference>
<evidence type="ECO:0000256" key="1">
    <source>
        <dbReference type="ARBA" id="ARBA00023186"/>
    </source>
</evidence>
<dbReference type="GO" id="GO:0005829">
    <property type="term" value="C:cytosol"/>
    <property type="evidence" value="ECO:0007669"/>
    <property type="project" value="TreeGrafter"/>
</dbReference>
<feature type="region of interest" description="Disordered" evidence="2">
    <location>
        <begin position="72"/>
        <end position="92"/>
    </location>
</feature>
<feature type="compositionally biased region" description="Basic and acidic residues" evidence="2">
    <location>
        <begin position="83"/>
        <end position="92"/>
    </location>
</feature>